<sequence length="70" mass="8200">MDMKSKNANAFAAWSKRVCSSDLMSKRIYNQVKKFPTRFPLHFSHFLVSVGTKWELIPYVVIFTMVFVSH</sequence>
<dbReference type="STRING" id="1121416.SAMN02745220_03992"/>
<organism evidence="1 2">
    <name type="scientific">Desulfopila aestuarii DSM 18488</name>
    <dbReference type="NCBI Taxonomy" id="1121416"/>
    <lineage>
        <taxon>Bacteria</taxon>
        <taxon>Pseudomonadati</taxon>
        <taxon>Thermodesulfobacteriota</taxon>
        <taxon>Desulfobulbia</taxon>
        <taxon>Desulfobulbales</taxon>
        <taxon>Desulfocapsaceae</taxon>
        <taxon>Desulfopila</taxon>
    </lineage>
</organism>
<reference evidence="1 2" key="1">
    <citation type="submission" date="2016-12" db="EMBL/GenBank/DDBJ databases">
        <authorList>
            <person name="Song W.-J."/>
            <person name="Kurnit D.M."/>
        </authorList>
    </citation>
    <scope>NUCLEOTIDE SEQUENCE [LARGE SCALE GENOMIC DNA]</scope>
    <source>
        <strain evidence="1 2">DSM 18488</strain>
    </source>
</reference>
<evidence type="ECO:0000313" key="1">
    <source>
        <dbReference type="EMBL" id="SHO51410.1"/>
    </source>
</evidence>
<dbReference type="Proteomes" id="UP000184603">
    <property type="component" value="Unassembled WGS sequence"/>
</dbReference>
<gene>
    <name evidence="1" type="ORF">SAMN02745220_03992</name>
</gene>
<proteinExistence type="predicted"/>
<protein>
    <submittedName>
        <fullName evidence="1">Uncharacterized protein</fullName>
    </submittedName>
</protein>
<name>A0A1M7YFL0_9BACT</name>
<dbReference type="AlphaFoldDB" id="A0A1M7YFL0"/>
<accession>A0A1M7YFL0</accession>
<keyword evidence="2" id="KW-1185">Reference proteome</keyword>
<dbReference type="EMBL" id="FRFE01000025">
    <property type="protein sequence ID" value="SHO51410.1"/>
    <property type="molecule type" value="Genomic_DNA"/>
</dbReference>
<evidence type="ECO:0000313" key="2">
    <source>
        <dbReference type="Proteomes" id="UP000184603"/>
    </source>
</evidence>
<dbReference type="RefSeq" id="WP_073615429.1">
    <property type="nucleotide sequence ID" value="NZ_FRFE01000025.1"/>
</dbReference>